<feature type="domain" description="UmuC" evidence="1">
    <location>
        <begin position="32"/>
        <end position="107"/>
    </location>
</feature>
<evidence type="ECO:0000313" key="3">
    <source>
        <dbReference type="EMBL" id="CAL6099172.1"/>
    </source>
</evidence>
<proteinExistence type="predicted"/>
<dbReference type="EMBL" id="CATOUU010001022">
    <property type="protein sequence ID" value="CAI9967359.1"/>
    <property type="molecule type" value="Genomic_DNA"/>
</dbReference>
<dbReference type="PROSITE" id="PS50173">
    <property type="entry name" value="UMUC"/>
    <property type="match status" value="1"/>
</dbReference>
<reference evidence="2" key="1">
    <citation type="submission" date="2023-06" db="EMBL/GenBank/DDBJ databases">
        <authorList>
            <person name="Kurt Z."/>
        </authorList>
    </citation>
    <scope>NUCLEOTIDE SEQUENCE</scope>
</reference>
<gene>
    <name evidence="2" type="ORF">HINF_LOCUS55004</name>
    <name evidence="3" type="ORF">HINF_LOCUS69954</name>
</gene>
<reference evidence="3 4" key="2">
    <citation type="submission" date="2024-07" db="EMBL/GenBank/DDBJ databases">
        <authorList>
            <person name="Akdeniz Z."/>
        </authorList>
    </citation>
    <scope>NUCLEOTIDE SEQUENCE [LARGE SCALE GENOMIC DNA]</scope>
</reference>
<dbReference type="Proteomes" id="UP001642409">
    <property type="component" value="Unassembled WGS sequence"/>
</dbReference>
<evidence type="ECO:0000313" key="2">
    <source>
        <dbReference type="EMBL" id="CAI9967359.1"/>
    </source>
</evidence>
<evidence type="ECO:0000313" key="4">
    <source>
        <dbReference type="Proteomes" id="UP001642409"/>
    </source>
</evidence>
<keyword evidence="4" id="KW-1185">Reference proteome</keyword>
<evidence type="ECO:0000259" key="1">
    <source>
        <dbReference type="PROSITE" id="PS50173"/>
    </source>
</evidence>
<name>A0AA86UTJ0_9EUKA</name>
<dbReference type="EMBL" id="CAXDID020000517">
    <property type="protein sequence ID" value="CAL6099172.1"/>
    <property type="molecule type" value="Genomic_DNA"/>
</dbReference>
<comment type="caution">
    <text evidence="2">The sequence shown here is derived from an EMBL/GenBank/DDBJ whole genome shotgun (WGS) entry which is preliminary data.</text>
</comment>
<dbReference type="InterPro" id="IPR001126">
    <property type="entry name" value="UmuC"/>
</dbReference>
<sequence length="107" mass="12149">MFKVPTKLAQIKAREVISPQNSDASSLPPVCGIRRQMPVVSKQRLCLTHKSENEVLFPSMMQLLRDNTLAARVHMKHHNIQNNTGQNKNVSYFSVDEAFQELNSISE</sequence>
<accession>A0AA86UTJ0</accession>
<dbReference type="GO" id="GO:0006281">
    <property type="term" value="P:DNA repair"/>
    <property type="evidence" value="ECO:0007669"/>
    <property type="project" value="InterPro"/>
</dbReference>
<dbReference type="AlphaFoldDB" id="A0AA86UTJ0"/>
<protein>
    <submittedName>
        <fullName evidence="2">UmuC domain</fullName>
    </submittedName>
    <submittedName>
        <fullName evidence="3">UmuC_domain</fullName>
    </submittedName>
</protein>
<organism evidence="2">
    <name type="scientific">Hexamita inflata</name>
    <dbReference type="NCBI Taxonomy" id="28002"/>
    <lineage>
        <taxon>Eukaryota</taxon>
        <taxon>Metamonada</taxon>
        <taxon>Diplomonadida</taxon>
        <taxon>Hexamitidae</taxon>
        <taxon>Hexamitinae</taxon>
        <taxon>Hexamita</taxon>
    </lineage>
</organism>